<name>A0A8J8T4T9_HALGN</name>
<evidence type="ECO:0000313" key="1">
    <source>
        <dbReference type="EMBL" id="TNV81800.1"/>
    </source>
</evidence>
<dbReference type="AlphaFoldDB" id="A0A8J8T4T9"/>
<sequence>MILYQFIMETPFAFLKIKNKYLLYSMFGMAFEELVLFKLWMCGVSKAYQRQVVSQYRQIDSFFQDFNFYIDPEEWNTIQLIFRTKETVDQLSRLLCIPQQQKTINFNIKFESDHRFTKEEWDIVYFKLMNLIKKSNIKLNKIEETIDDCMLQQMKYFQLGYFDDMAKIPRINLIISYSFFKVPYYIVIPKCEILSLDVRMVNRQSPLIEGLNADCVVVRQSVEKKAFFQFMDHVFPSKAILFDCCLLRPKVIIRYIEKSMRKGHLPLSVRKYIYCPIERWKAKLYHKIAFTDQELQEKFNVILVKPGCALKDLITVSNLLKHDKALRVYDESTLNTLQMSTLYHPAMNNSSFRFLQSGNMPKPFSNLSQFQQEVISLQQKTSNSSIVKHNEVYIESSFSDYSTHLVDAVFSSVSNITSACITMEYLREEESNPMAEKIDENAVALSNFKQLTTLSLRLKQSMYKQLPKYFSSLLERSTRLRSLEIKVTQFSQSLKVIYALLASLQSNLEVLTIEAEGENFSDSYDLKDILFNPFLKTKTLTLSFPHLSNMCDDIKFRTLGPEYRVSNYVDTLNLDFARFLSADDKGFIKLVREVHKRLGKRSRPIAIRSQYTRVSEGEYREMAELEPEVRVSVQVKIEGNIVERMCEMVDKIEAKREAK</sequence>
<keyword evidence="2" id="KW-1185">Reference proteome</keyword>
<comment type="caution">
    <text evidence="1">The sequence shown here is derived from an EMBL/GenBank/DDBJ whole genome shotgun (WGS) entry which is preliminary data.</text>
</comment>
<reference evidence="1" key="1">
    <citation type="submission" date="2019-06" db="EMBL/GenBank/DDBJ databases">
        <authorList>
            <person name="Zheng W."/>
        </authorList>
    </citation>
    <scope>NUCLEOTIDE SEQUENCE</scope>
    <source>
        <strain evidence="1">QDHG01</strain>
    </source>
</reference>
<accession>A0A8J8T4T9</accession>
<dbReference type="EMBL" id="RRYP01005722">
    <property type="protein sequence ID" value="TNV81800.1"/>
    <property type="molecule type" value="Genomic_DNA"/>
</dbReference>
<dbReference type="Proteomes" id="UP000785679">
    <property type="component" value="Unassembled WGS sequence"/>
</dbReference>
<protein>
    <submittedName>
        <fullName evidence="1">Uncharacterized protein</fullName>
    </submittedName>
</protein>
<proteinExistence type="predicted"/>
<organism evidence="1 2">
    <name type="scientific">Halteria grandinella</name>
    <dbReference type="NCBI Taxonomy" id="5974"/>
    <lineage>
        <taxon>Eukaryota</taxon>
        <taxon>Sar</taxon>
        <taxon>Alveolata</taxon>
        <taxon>Ciliophora</taxon>
        <taxon>Intramacronucleata</taxon>
        <taxon>Spirotrichea</taxon>
        <taxon>Stichotrichia</taxon>
        <taxon>Sporadotrichida</taxon>
        <taxon>Halteriidae</taxon>
        <taxon>Halteria</taxon>
    </lineage>
</organism>
<gene>
    <name evidence="1" type="ORF">FGO68_gene7452</name>
</gene>
<evidence type="ECO:0000313" key="2">
    <source>
        <dbReference type="Proteomes" id="UP000785679"/>
    </source>
</evidence>